<comment type="catalytic activity">
    <reaction evidence="12">
        <text>[protein]-C-terminal L-amino acid-glycyl-phosphatidylethanolamide + H2O = [protein]-C-terminal L-amino acid-glycine + a 1,2-diacyl-sn-glycero-3-phosphoethanolamine</text>
        <dbReference type="Rhea" id="RHEA:67548"/>
        <dbReference type="Rhea" id="RHEA-COMP:17323"/>
        <dbReference type="Rhea" id="RHEA-COMP:17324"/>
        <dbReference type="ChEBI" id="CHEBI:15377"/>
        <dbReference type="ChEBI" id="CHEBI:64612"/>
        <dbReference type="ChEBI" id="CHEBI:172940"/>
        <dbReference type="ChEBI" id="CHEBI:172941"/>
    </reaction>
    <physiologicalReaction direction="left-to-right" evidence="12">
        <dbReference type="Rhea" id="RHEA:67549"/>
    </physiologicalReaction>
</comment>
<evidence type="ECO:0000256" key="4">
    <source>
        <dbReference type="ARBA" id="ARBA00022490"/>
    </source>
</evidence>
<reference evidence="15" key="2">
    <citation type="submission" date="2025-08" db="UniProtKB">
        <authorList>
            <consortium name="Ensembl"/>
        </authorList>
    </citation>
    <scope>IDENTIFICATION</scope>
</reference>
<reference evidence="15" key="3">
    <citation type="submission" date="2025-09" db="UniProtKB">
        <authorList>
            <consortium name="Ensembl"/>
        </authorList>
    </citation>
    <scope>IDENTIFICATION</scope>
</reference>
<dbReference type="GO" id="GO:0005737">
    <property type="term" value="C:cytoplasm"/>
    <property type="evidence" value="ECO:0007669"/>
    <property type="project" value="UniProtKB-SubCell"/>
</dbReference>
<evidence type="ECO:0000256" key="12">
    <source>
        <dbReference type="ARBA" id="ARBA00029362"/>
    </source>
</evidence>
<keyword evidence="7 13" id="KW-0378">Hydrolase</keyword>
<comment type="subcellular location">
    <subcellularLocation>
        <location evidence="1 13">Cytoplasm</location>
    </subcellularLocation>
</comment>
<gene>
    <name evidence="15" type="primary">ATG4A</name>
</gene>
<evidence type="ECO:0000256" key="8">
    <source>
        <dbReference type="ARBA" id="ARBA00022807"/>
    </source>
</evidence>
<evidence type="ECO:0000256" key="9">
    <source>
        <dbReference type="ARBA" id="ARBA00022927"/>
    </source>
</evidence>
<dbReference type="GO" id="GO:0019786">
    <property type="term" value="F:protein-phosphatidylethanolamide deconjugating activity"/>
    <property type="evidence" value="ECO:0007669"/>
    <property type="project" value="InterPro"/>
</dbReference>
<dbReference type="GO" id="GO:0035973">
    <property type="term" value="P:aggrephagy"/>
    <property type="evidence" value="ECO:0007669"/>
    <property type="project" value="TreeGrafter"/>
</dbReference>
<keyword evidence="3" id="KW-0813">Transport</keyword>
<name>A0A8U7MN46_CORMO</name>
<keyword evidence="9 13" id="KW-0653">Protein transport</keyword>
<evidence type="ECO:0000256" key="11">
    <source>
        <dbReference type="ARBA" id="ARBA00023098"/>
    </source>
</evidence>
<keyword evidence="10 13" id="KW-0072">Autophagy</keyword>
<evidence type="ECO:0000256" key="10">
    <source>
        <dbReference type="ARBA" id="ARBA00023006"/>
    </source>
</evidence>
<dbReference type="GO" id="GO:0000045">
    <property type="term" value="P:autophagosome assembly"/>
    <property type="evidence" value="ECO:0007669"/>
    <property type="project" value="TreeGrafter"/>
</dbReference>
<keyword evidence="4 13" id="KW-0963">Cytoplasm</keyword>
<dbReference type="InterPro" id="IPR005078">
    <property type="entry name" value="Peptidase_C54"/>
</dbReference>
<evidence type="ECO:0000256" key="6">
    <source>
        <dbReference type="ARBA" id="ARBA00022786"/>
    </source>
</evidence>
<protein>
    <recommendedName>
        <fullName evidence="13">Cysteine protease</fullName>
        <ecNumber evidence="13">3.4.22.-</ecNumber>
    </recommendedName>
</protein>
<feature type="region of interest" description="Disordered" evidence="14">
    <location>
        <begin position="1"/>
        <end position="91"/>
    </location>
</feature>
<sequence length="506" mass="56724">MLPPRTPARGTAKPAPRQSGGRRDPVQPIAPARLLPSPLGPRGLLGLVVPQPNGRRAAGGRRDCSSQGAPRRGRVVPPCRGEEEEDGDSGRMEAVLSRYENQITILSDYLEEFPETDEPVWILGRQHHLNTDKSKLLLDVSARLWFTYRRKFSPIGGTGPSSDAGWGCMLRCGQMMLAQALICRHLGRDWQWEKHKKQPEEYHRILRCFLDRKDCCYSIHQMAQMGVGEGKSIGEWFGPNTVAQVLKKLALFDEWNSLAVYVSMDNTVVIEDIKKMCWSPAQSSGVAHSSAHLHRSALGQNKNTAGLCPGWKPLLLIIPLRLGINHINPVYIDAFKECFKMPQSLGALGGKPNNAYYFIGFLGNELIYLDPHTTQSFVDSEENGTVDDESFHCQQAPHRMKIMNLDPSVALGFFCKEECDFDNWCSLVQKEILKQQSLRMFELVQKHPPHWPPFIPPTKPEVTTTGAGVVPLTALLGSSVGLLSQQEHHQSWNNWAFLRIKRSLPD</sequence>
<dbReference type="InterPro" id="IPR046792">
    <property type="entry name" value="Peptidase_C54_cat"/>
</dbReference>
<dbReference type="GO" id="GO:0000423">
    <property type="term" value="P:mitophagy"/>
    <property type="evidence" value="ECO:0007669"/>
    <property type="project" value="TreeGrafter"/>
</dbReference>
<evidence type="ECO:0000256" key="3">
    <source>
        <dbReference type="ARBA" id="ARBA00022448"/>
    </source>
</evidence>
<organism evidence="15 16">
    <name type="scientific">Corvus moneduloides</name>
    <name type="common">New Caledonian crow</name>
    <dbReference type="NCBI Taxonomy" id="1196302"/>
    <lineage>
        <taxon>Eukaryota</taxon>
        <taxon>Metazoa</taxon>
        <taxon>Chordata</taxon>
        <taxon>Craniata</taxon>
        <taxon>Vertebrata</taxon>
        <taxon>Euteleostomi</taxon>
        <taxon>Archelosauria</taxon>
        <taxon>Archosauria</taxon>
        <taxon>Dinosauria</taxon>
        <taxon>Saurischia</taxon>
        <taxon>Theropoda</taxon>
        <taxon>Coelurosauria</taxon>
        <taxon>Aves</taxon>
        <taxon>Neognathae</taxon>
        <taxon>Neoaves</taxon>
        <taxon>Telluraves</taxon>
        <taxon>Australaves</taxon>
        <taxon>Passeriformes</taxon>
        <taxon>Corvoidea</taxon>
        <taxon>Corvidae</taxon>
        <taxon>Corvus</taxon>
    </lineage>
</organism>
<dbReference type="OMA" id="FPPFVPY"/>
<dbReference type="Proteomes" id="UP000694553">
    <property type="component" value="Unassembled WGS sequence"/>
</dbReference>
<keyword evidence="6" id="KW-0833">Ubl conjugation pathway</keyword>
<dbReference type="GO" id="GO:0016485">
    <property type="term" value="P:protein processing"/>
    <property type="evidence" value="ECO:0007669"/>
    <property type="project" value="TreeGrafter"/>
</dbReference>
<dbReference type="InterPro" id="IPR038765">
    <property type="entry name" value="Papain-like_cys_pep_sf"/>
</dbReference>
<comment type="similarity">
    <text evidence="2 13">Belongs to the peptidase C54 family.</text>
</comment>
<dbReference type="Pfam" id="PF03416">
    <property type="entry name" value="Peptidase_C54"/>
    <property type="match status" value="1"/>
</dbReference>
<proteinExistence type="inferred from homology"/>
<dbReference type="GO" id="GO:0004197">
    <property type="term" value="F:cysteine-type endopeptidase activity"/>
    <property type="evidence" value="ECO:0007669"/>
    <property type="project" value="TreeGrafter"/>
</dbReference>
<dbReference type="PANTHER" id="PTHR22624:SF35">
    <property type="entry name" value="CYSTEINE PROTEASE ATG4A"/>
    <property type="match status" value="1"/>
</dbReference>
<dbReference type="GO" id="GO:0015031">
    <property type="term" value="P:protein transport"/>
    <property type="evidence" value="ECO:0007669"/>
    <property type="project" value="UniProtKB-KW"/>
</dbReference>
<reference evidence="16" key="1">
    <citation type="submission" date="2019-10" db="EMBL/GenBank/DDBJ databases">
        <title>Corvus moneduloides (New Caledonian crow) genome, bCorMon1, primary haplotype.</title>
        <authorList>
            <person name="Rutz C."/>
            <person name="Fungtammasan C."/>
            <person name="Mountcastle J."/>
            <person name="Formenti G."/>
            <person name="Chow W."/>
            <person name="Howe K."/>
            <person name="Steele M.P."/>
            <person name="Fernandes J."/>
            <person name="Gilbert M.T.P."/>
            <person name="Fedrigo O."/>
            <person name="Jarvis E.D."/>
            <person name="Gemmell N."/>
        </authorList>
    </citation>
    <scope>NUCLEOTIDE SEQUENCE [LARGE SCALE GENOMIC DNA]</scope>
</reference>
<evidence type="ECO:0000256" key="1">
    <source>
        <dbReference type="ARBA" id="ARBA00004496"/>
    </source>
</evidence>
<keyword evidence="11" id="KW-0443">Lipid metabolism</keyword>
<evidence type="ECO:0000256" key="2">
    <source>
        <dbReference type="ARBA" id="ARBA00010958"/>
    </source>
</evidence>
<keyword evidence="16" id="KW-1185">Reference proteome</keyword>
<dbReference type="AlphaFoldDB" id="A0A8U7MN46"/>
<dbReference type="Ensembl" id="ENSCMUT00000037693.1">
    <property type="protein sequence ID" value="ENSCMUP00000029539.1"/>
    <property type="gene ID" value="ENSCMUG00000013328.2"/>
</dbReference>
<dbReference type="EC" id="3.4.22.-" evidence="13"/>
<keyword evidence="8" id="KW-0788">Thiol protease</keyword>
<dbReference type="GO" id="GO:0034727">
    <property type="term" value="P:piecemeal microautophagy of the nucleus"/>
    <property type="evidence" value="ECO:0007669"/>
    <property type="project" value="TreeGrafter"/>
</dbReference>
<comment type="function">
    <text evidence="13">Cysteine protease that plays a key role in autophagy by mediating both proteolytic activation and delipidation of ATG8 family proteins.</text>
</comment>
<dbReference type="GO" id="GO:0006629">
    <property type="term" value="P:lipid metabolic process"/>
    <property type="evidence" value="ECO:0007669"/>
    <property type="project" value="UniProtKB-KW"/>
</dbReference>
<evidence type="ECO:0000313" key="16">
    <source>
        <dbReference type="Proteomes" id="UP000694553"/>
    </source>
</evidence>
<accession>A0A8U7MN46</accession>
<evidence type="ECO:0000256" key="14">
    <source>
        <dbReference type="SAM" id="MobiDB-lite"/>
    </source>
</evidence>
<dbReference type="SUPFAM" id="SSF54001">
    <property type="entry name" value="Cysteine proteinases"/>
    <property type="match status" value="1"/>
</dbReference>
<evidence type="ECO:0000313" key="15">
    <source>
        <dbReference type="Ensembl" id="ENSCMUP00000029539.1"/>
    </source>
</evidence>
<evidence type="ECO:0000256" key="5">
    <source>
        <dbReference type="ARBA" id="ARBA00022670"/>
    </source>
</evidence>
<evidence type="ECO:0000256" key="7">
    <source>
        <dbReference type="ARBA" id="ARBA00022801"/>
    </source>
</evidence>
<keyword evidence="5 13" id="KW-0645">Protease</keyword>
<dbReference type="PANTHER" id="PTHR22624">
    <property type="entry name" value="CYSTEINE PROTEASE ATG4"/>
    <property type="match status" value="1"/>
</dbReference>
<feature type="compositionally biased region" description="Low complexity" evidence="14">
    <location>
        <begin position="30"/>
        <end position="52"/>
    </location>
</feature>
<evidence type="ECO:0000256" key="13">
    <source>
        <dbReference type="RuleBase" id="RU363115"/>
    </source>
</evidence>